<proteinExistence type="inferred from homology"/>
<evidence type="ECO:0000313" key="14">
    <source>
        <dbReference type="EMBL" id="CAA9361294.1"/>
    </source>
</evidence>
<gene>
    <name evidence="14" type="ORF">AVDCRST_MAG36-2664</name>
</gene>
<dbReference type="EC" id="2.3.1.47" evidence="5"/>
<dbReference type="InterPro" id="IPR004839">
    <property type="entry name" value="Aminotransferase_I/II_large"/>
</dbReference>
<evidence type="ECO:0000256" key="6">
    <source>
        <dbReference type="ARBA" id="ARBA00022679"/>
    </source>
</evidence>
<dbReference type="InterPro" id="IPR050087">
    <property type="entry name" value="AON_synthase_class-II"/>
</dbReference>
<protein>
    <recommendedName>
        <fullName evidence="5">8-amino-7-oxononanoate synthase</fullName>
        <ecNumber evidence="5">2.3.1.47</ecNumber>
    </recommendedName>
    <alternativeName>
        <fullName evidence="9">7-keto-8-amino-pelargonic acid synthase</fullName>
    </alternativeName>
    <alternativeName>
        <fullName evidence="10">8-amino-7-ketopelargonate synthase</fullName>
    </alternativeName>
</protein>
<dbReference type="PANTHER" id="PTHR13693">
    <property type="entry name" value="CLASS II AMINOTRANSFERASE/8-AMINO-7-OXONONANOATE SYNTHASE"/>
    <property type="match status" value="1"/>
</dbReference>
<feature type="domain" description="Aminotransferase class I/classII large" evidence="13">
    <location>
        <begin position="37"/>
        <end position="366"/>
    </location>
</feature>
<dbReference type="Gene3D" id="3.90.1150.10">
    <property type="entry name" value="Aspartate Aminotransferase, domain 1"/>
    <property type="match status" value="1"/>
</dbReference>
<evidence type="ECO:0000256" key="7">
    <source>
        <dbReference type="ARBA" id="ARBA00022756"/>
    </source>
</evidence>
<comment type="subunit">
    <text evidence="4">Homodimer.</text>
</comment>
<comment type="cofactor">
    <cofactor evidence="1 12">
        <name>pyridoxal 5'-phosphate</name>
        <dbReference type="ChEBI" id="CHEBI:597326"/>
    </cofactor>
</comment>
<dbReference type="Pfam" id="PF00155">
    <property type="entry name" value="Aminotran_1_2"/>
    <property type="match status" value="1"/>
</dbReference>
<comment type="catalytic activity">
    <reaction evidence="11">
        <text>6-carboxyhexanoyl-[ACP] + L-alanine + H(+) = (8S)-8-amino-7-oxononanoate + holo-[ACP] + CO2</text>
        <dbReference type="Rhea" id="RHEA:42288"/>
        <dbReference type="Rhea" id="RHEA-COMP:9685"/>
        <dbReference type="Rhea" id="RHEA-COMP:9955"/>
        <dbReference type="ChEBI" id="CHEBI:15378"/>
        <dbReference type="ChEBI" id="CHEBI:16526"/>
        <dbReference type="ChEBI" id="CHEBI:57972"/>
        <dbReference type="ChEBI" id="CHEBI:64479"/>
        <dbReference type="ChEBI" id="CHEBI:78846"/>
        <dbReference type="ChEBI" id="CHEBI:149468"/>
        <dbReference type="EC" id="2.3.1.47"/>
    </reaction>
</comment>
<evidence type="ECO:0000256" key="9">
    <source>
        <dbReference type="ARBA" id="ARBA00032610"/>
    </source>
</evidence>
<name>A0A6J4MJ94_9ACTN</name>
<reference evidence="14" key="1">
    <citation type="submission" date="2020-02" db="EMBL/GenBank/DDBJ databases">
        <authorList>
            <person name="Meier V. D."/>
        </authorList>
    </citation>
    <scope>NUCLEOTIDE SEQUENCE</scope>
    <source>
        <strain evidence="14">AVDCRST_MAG36</strain>
    </source>
</reference>
<keyword evidence="14" id="KW-0012">Acyltransferase</keyword>
<evidence type="ECO:0000256" key="5">
    <source>
        <dbReference type="ARBA" id="ARBA00013187"/>
    </source>
</evidence>
<comment type="pathway">
    <text evidence="2">Cofactor biosynthesis; biotin biosynthesis.</text>
</comment>
<dbReference type="InterPro" id="IPR015422">
    <property type="entry name" value="PyrdxlP-dep_Trfase_small"/>
</dbReference>
<dbReference type="InterPro" id="IPR015421">
    <property type="entry name" value="PyrdxlP-dep_Trfase_major"/>
</dbReference>
<evidence type="ECO:0000256" key="12">
    <source>
        <dbReference type="RuleBase" id="RU003693"/>
    </source>
</evidence>
<dbReference type="GO" id="GO:0008710">
    <property type="term" value="F:8-amino-7-oxononanoate synthase activity"/>
    <property type="evidence" value="ECO:0007669"/>
    <property type="project" value="UniProtKB-EC"/>
</dbReference>
<dbReference type="EMBL" id="CADCUH010000171">
    <property type="protein sequence ID" value="CAA9361294.1"/>
    <property type="molecule type" value="Genomic_DNA"/>
</dbReference>
<evidence type="ECO:0000256" key="4">
    <source>
        <dbReference type="ARBA" id="ARBA00011738"/>
    </source>
</evidence>
<evidence type="ECO:0000259" key="13">
    <source>
        <dbReference type="Pfam" id="PF00155"/>
    </source>
</evidence>
<dbReference type="GO" id="GO:0009102">
    <property type="term" value="P:biotin biosynthetic process"/>
    <property type="evidence" value="ECO:0007669"/>
    <property type="project" value="UniProtKB-KW"/>
</dbReference>
<evidence type="ECO:0000256" key="8">
    <source>
        <dbReference type="ARBA" id="ARBA00022898"/>
    </source>
</evidence>
<dbReference type="InterPro" id="IPR001917">
    <property type="entry name" value="Aminotrans_II_pyridoxalP_BS"/>
</dbReference>
<keyword evidence="8 12" id="KW-0663">Pyridoxal phosphate</keyword>
<dbReference type="InterPro" id="IPR015424">
    <property type="entry name" value="PyrdxlP-dep_Trfase"/>
</dbReference>
<evidence type="ECO:0000256" key="1">
    <source>
        <dbReference type="ARBA" id="ARBA00001933"/>
    </source>
</evidence>
<dbReference type="GO" id="GO:0030170">
    <property type="term" value="F:pyridoxal phosphate binding"/>
    <property type="evidence" value="ECO:0007669"/>
    <property type="project" value="InterPro"/>
</dbReference>
<evidence type="ECO:0000256" key="11">
    <source>
        <dbReference type="ARBA" id="ARBA00047715"/>
    </source>
</evidence>
<dbReference type="SUPFAM" id="SSF53383">
    <property type="entry name" value="PLP-dependent transferases"/>
    <property type="match status" value="1"/>
</dbReference>
<comment type="similarity">
    <text evidence="3">Belongs to the class-II pyridoxal-phosphate-dependent aminotransferase family. BioF subfamily.</text>
</comment>
<evidence type="ECO:0000256" key="10">
    <source>
        <dbReference type="ARBA" id="ARBA00033381"/>
    </source>
</evidence>
<dbReference type="AlphaFoldDB" id="A0A6J4MJ94"/>
<keyword evidence="7" id="KW-0093">Biotin biosynthesis</keyword>
<evidence type="ECO:0000256" key="3">
    <source>
        <dbReference type="ARBA" id="ARBA00010008"/>
    </source>
</evidence>
<keyword evidence="6 14" id="KW-0808">Transferase</keyword>
<accession>A0A6J4MJ94</accession>
<dbReference type="PANTHER" id="PTHR13693:SF100">
    <property type="entry name" value="8-AMINO-7-OXONONANOATE SYNTHASE"/>
    <property type="match status" value="1"/>
</dbReference>
<dbReference type="Gene3D" id="3.40.640.10">
    <property type="entry name" value="Type I PLP-dependent aspartate aminotransferase-like (Major domain)"/>
    <property type="match status" value="1"/>
</dbReference>
<organism evidence="14">
    <name type="scientific">uncultured Nocardioidaceae bacterium</name>
    <dbReference type="NCBI Taxonomy" id="253824"/>
    <lineage>
        <taxon>Bacteria</taxon>
        <taxon>Bacillati</taxon>
        <taxon>Actinomycetota</taxon>
        <taxon>Actinomycetes</taxon>
        <taxon>Propionibacteriales</taxon>
        <taxon>Nocardioidaceae</taxon>
        <taxon>environmental samples</taxon>
    </lineage>
</organism>
<sequence length="381" mass="38429">MTGPSPSGWAEWLEDRALDREARGLVRRLTEHDATTPLLDLAGNDYLGLACDPRVVEGAVEAARRYGAGARASRLVTGTLSLHTALEQRLAAFTGFGSGLVLSTGYAANLAAVTALADRDTLVVSDAHVHASLVDACRLSRARVTVVPHNDVAAVEAALAGWDDRALVLAETVYSVLGDRAPVEALAAVCEAHGALLVADEAHGLGVAGPGGRGVLHEAGLAGAAHVVATATLSKALGAQGGVVLGPAAVREHLVNTARAFVYDTGLAPAATGAALAALGVVEREPSLVTRLHRVAGALAASCGVPAPPGAVMSVAVAGPQQAVAAVEAAAGAGIRIGCFRPPSTPDGSSRLRLTARATCTDVDLALADEVLRSVLAGTER</sequence>
<dbReference type="PROSITE" id="PS00599">
    <property type="entry name" value="AA_TRANSFER_CLASS_2"/>
    <property type="match status" value="1"/>
</dbReference>
<evidence type="ECO:0000256" key="2">
    <source>
        <dbReference type="ARBA" id="ARBA00004746"/>
    </source>
</evidence>